<dbReference type="SUPFAM" id="SSF117281">
    <property type="entry name" value="Kelch motif"/>
    <property type="match status" value="1"/>
</dbReference>
<evidence type="ECO:0000313" key="5">
    <source>
        <dbReference type="EMBL" id="GBF87965.1"/>
    </source>
</evidence>
<dbReference type="PANTHER" id="PTHR24412:SF489">
    <property type="entry name" value="RING FINGER DOMAIN AND KELCH REPEAT-CONTAINING PROTEIN DDB_G0271372"/>
    <property type="match status" value="1"/>
</dbReference>
<proteinExistence type="predicted"/>
<evidence type="ECO:0000256" key="3">
    <source>
        <dbReference type="SAM" id="MobiDB-lite"/>
    </source>
</evidence>
<feature type="compositionally biased region" description="Low complexity" evidence="3">
    <location>
        <begin position="49"/>
        <end position="61"/>
    </location>
</feature>
<dbReference type="Gene3D" id="2.120.10.80">
    <property type="entry name" value="Kelch-type beta propeller"/>
    <property type="match status" value="2"/>
</dbReference>
<evidence type="ECO:0008006" key="7">
    <source>
        <dbReference type="Google" id="ProtNLM"/>
    </source>
</evidence>
<keyword evidence="1" id="KW-0880">Kelch repeat</keyword>
<evidence type="ECO:0000256" key="4">
    <source>
        <dbReference type="SAM" id="Phobius"/>
    </source>
</evidence>
<dbReference type="EMBL" id="BDRX01000003">
    <property type="protein sequence ID" value="GBF87965.1"/>
    <property type="molecule type" value="Genomic_DNA"/>
</dbReference>
<keyword evidence="4" id="KW-0812">Transmembrane</keyword>
<evidence type="ECO:0000256" key="2">
    <source>
        <dbReference type="ARBA" id="ARBA00022737"/>
    </source>
</evidence>
<dbReference type="AlphaFoldDB" id="A0A2V0NT01"/>
<evidence type="ECO:0000313" key="6">
    <source>
        <dbReference type="Proteomes" id="UP000247498"/>
    </source>
</evidence>
<keyword evidence="6" id="KW-1185">Reference proteome</keyword>
<dbReference type="InterPro" id="IPR006652">
    <property type="entry name" value="Kelch_1"/>
</dbReference>
<dbReference type="InterPro" id="IPR015915">
    <property type="entry name" value="Kelch-typ_b-propeller"/>
</dbReference>
<dbReference type="InParanoid" id="A0A2V0NT01"/>
<dbReference type="SMART" id="SM00612">
    <property type="entry name" value="Kelch"/>
    <property type="match status" value="5"/>
</dbReference>
<keyword evidence="4" id="KW-1133">Transmembrane helix</keyword>
<organism evidence="5 6">
    <name type="scientific">Raphidocelis subcapitata</name>
    <dbReference type="NCBI Taxonomy" id="307507"/>
    <lineage>
        <taxon>Eukaryota</taxon>
        <taxon>Viridiplantae</taxon>
        <taxon>Chlorophyta</taxon>
        <taxon>core chlorophytes</taxon>
        <taxon>Chlorophyceae</taxon>
        <taxon>CS clade</taxon>
        <taxon>Sphaeropleales</taxon>
        <taxon>Selenastraceae</taxon>
        <taxon>Raphidocelis</taxon>
    </lineage>
</organism>
<feature type="region of interest" description="Disordered" evidence="3">
    <location>
        <begin position="73"/>
        <end position="99"/>
    </location>
</feature>
<sequence>MAACCASQRDYVDLELAEINGEDRVPLSPTKGRLASDAGGGSGGGGSASGSAAAATASGSGAAMGGGMGLRYAGGAAAPPPPQQPPGPPRPPSPGPAPMRCPFGPLPVLVGLSGLMGIVSLVLSLYAASAARKAPMLAMGDAVITRSPRDGPKGTSFKGHMFAGSGYYAPGAEMKYSRSDFRALAVGPQVFLVGGLTNDRDAGPEVTSDGVVIPNLVRYDTYTGLILELRPMPEPRYRFAAATDGNAIYVVSGLSTTDPDNHRPVPRTLRFDFSANEWTLMPGRPATPRSDACAAVADGKLYLFGGWGANYTVPPRAEVMDLASGRWSPLPEGMTPRGDCEAAALPAESDCVLVMGGWGDAVSNAAECWRPKKGKWERMANMTRARGDFAAELLPGGRVLVMGGEAPGRDNKSNENAIADVEMYIAADNVWVPMAPLPEARFRFDAAHVGDRVVVFGGHPTCTSLPKEDPGAIGRQSCVQVALNSTWSFYNIDHPNAYIWTKG</sequence>
<dbReference type="Pfam" id="PF24681">
    <property type="entry name" value="Kelch_KLHDC2_KLHL20_DRC7"/>
    <property type="match status" value="1"/>
</dbReference>
<accession>A0A2V0NT01</accession>
<protein>
    <recommendedName>
        <fullName evidence="7">Galactose oxidase</fullName>
    </recommendedName>
</protein>
<comment type="caution">
    <text evidence="5">The sequence shown here is derived from an EMBL/GenBank/DDBJ whole genome shotgun (WGS) entry which is preliminary data.</text>
</comment>
<reference evidence="5 6" key="1">
    <citation type="journal article" date="2018" name="Sci. Rep.">
        <title>Raphidocelis subcapitata (=Pseudokirchneriella subcapitata) provides an insight into genome evolution and environmental adaptations in the Sphaeropleales.</title>
        <authorList>
            <person name="Suzuki S."/>
            <person name="Yamaguchi H."/>
            <person name="Nakajima N."/>
            <person name="Kawachi M."/>
        </authorList>
    </citation>
    <scope>NUCLEOTIDE SEQUENCE [LARGE SCALE GENOMIC DNA]</scope>
    <source>
        <strain evidence="5 6">NIES-35</strain>
    </source>
</reference>
<feature type="transmembrane region" description="Helical" evidence="4">
    <location>
        <begin position="106"/>
        <end position="128"/>
    </location>
</feature>
<feature type="compositionally biased region" description="Gly residues" evidence="3">
    <location>
        <begin position="38"/>
        <end position="48"/>
    </location>
</feature>
<dbReference type="OrthoDB" id="523959at2759"/>
<dbReference type="PANTHER" id="PTHR24412">
    <property type="entry name" value="KELCH PROTEIN"/>
    <property type="match status" value="1"/>
</dbReference>
<keyword evidence="4" id="KW-0472">Membrane</keyword>
<evidence type="ECO:0000256" key="1">
    <source>
        <dbReference type="ARBA" id="ARBA00022441"/>
    </source>
</evidence>
<feature type="compositionally biased region" description="Pro residues" evidence="3">
    <location>
        <begin position="78"/>
        <end position="99"/>
    </location>
</feature>
<dbReference type="Proteomes" id="UP000247498">
    <property type="component" value="Unassembled WGS sequence"/>
</dbReference>
<dbReference type="STRING" id="307507.A0A2V0NT01"/>
<keyword evidence="2" id="KW-0677">Repeat</keyword>
<feature type="region of interest" description="Disordered" evidence="3">
    <location>
        <begin position="20"/>
        <end position="61"/>
    </location>
</feature>
<gene>
    <name evidence="5" type="ORF">Rsub_00677</name>
</gene>
<name>A0A2V0NT01_9CHLO</name>